<protein>
    <submittedName>
        <fullName evidence="3">Response regulator</fullName>
    </submittedName>
</protein>
<dbReference type="CDD" id="cd17557">
    <property type="entry name" value="REC_Rcp-like"/>
    <property type="match status" value="1"/>
</dbReference>
<dbReference type="InterPro" id="IPR052893">
    <property type="entry name" value="TCS_response_regulator"/>
</dbReference>
<dbReference type="InterPro" id="IPR001789">
    <property type="entry name" value="Sig_transdc_resp-reg_receiver"/>
</dbReference>
<dbReference type="EMBL" id="BAAAQD010000051">
    <property type="protein sequence ID" value="GAA1573771.1"/>
    <property type="molecule type" value="Genomic_DNA"/>
</dbReference>
<keyword evidence="4" id="KW-1185">Reference proteome</keyword>
<dbReference type="Gene3D" id="3.40.50.2300">
    <property type="match status" value="1"/>
</dbReference>
<dbReference type="InterPro" id="IPR011006">
    <property type="entry name" value="CheY-like_superfamily"/>
</dbReference>
<gene>
    <name evidence="3" type="ORF">GCM10009827_114600</name>
</gene>
<dbReference type="Proteomes" id="UP001501470">
    <property type="component" value="Unassembled WGS sequence"/>
</dbReference>
<evidence type="ECO:0000313" key="3">
    <source>
        <dbReference type="EMBL" id="GAA1573771.1"/>
    </source>
</evidence>
<accession>A0ABP4PA53</accession>
<feature type="modified residue" description="4-aspartylphosphate" evidence="1">
    <location>
        <position position="85"/>
    </location>
</feature>
<sequence length="171" mass="19176">MTRDPMRASRDEAEDPMHAGVRLPLARILLVEDDPGDVAYTLDEFREHRLRNQVTVIGNGRHALDYLARRGAYLDAPTPDILLLDLNLPGVDGRVVLDWVVNDPRLAHLHVVVLTASAVEEQMLRDFGLPAGHFFRKPVDFTQLIGLIRAVQRLAIVVDRGDPPAVPRTQR</sequence>
<proteinExistence type="predicted"/>
<evidence type="ECO:0000313" key="4">
    <source>
        <dbReference type="Proteomes" id="UP001501470"/>
    </source>
</evidence>
<dbReference type="PANTHER" id="PTHR44520">
    <property type="entry name" value="RESPONSE REGULATOR RCP1-RELATED"/>
    <property type="match status" value="1"/>
</dbReference>
<keyword evidence="1" id="KW-0597">Phosphoprotein</keyword>
<evidence type="ECO:0000256" key="1">
    <source>
        <dbReference type="PROSITE-ProRule" id="PRU00169"/>
    </source>
</evidence>
<dbReference type="PROSITE" id="PS50110">
    <property type="entry name" value="RESPONSE_REGULATORY"/>
    <property type="match status" value="1"/>
</dbReference>
<dbReference type="RefSeq" id="WP_344514968.1">
    <property type="nucleotide sequence ID" value="NZ_BAAAQD010000051.1"/>
</dbReference>
<feature type="domain" description="Response regulatory" evidence="2">
    <location>
        <begin position="27"/>
        <end position="152"/>
    </location>
</feature>
<reference evidence="4" key="1">
    <citation type="journal article" date="2019" name="Int. J. Syst. Evol. Microbiol.">
        <title>The Global Catalogue of Microorganisms (GCM) 10K type strain sequencing project: providing services to taxonomists for standard genome sequencing and annotation.</title>
        <authorList>
            <consortium name="The Broad Institute Genomics Platform"/>
            <consortium name="The Broad Institute Genome Sequencing Center for Infectious Disease"/>
            <person name="Wu L."/>
            <person name="Ma J."/>
        </authorList>
    </citation>
    <scope>NUCLEOTIDE SEQUENCE [LARGE SCALE GENOMIC DNA]</scope>
    <source>
        <strain evidence="4">JCM 15933</strain>
    </source>
</reference>
<name>A0ABP4PA53_9ACTN</name>
<evidence type="ECO:0000259" key="2">
    <source>
        <dbReference type="PROSITE" id="PS50110"/>
    </source>
</evidence>
<organism evidence="3 4">
    <name type="scientific">Dactylosporangium maewongense</name>
    <dbReference type="NCBI Taxonomy" id="634393"/>
    <lineage>
        <taxon>Bacteria</taxon>
        <taxon>Bacillati</taxon>
        <taxon>Actinomycetota</taxon>
        <taxon>Actinomycetes</taxon>
        <taxon>Micromonosporales</taxon>
        <taxon>Micromonosporaceae</taxon>
        <taxon>Dactylosporangium</taxon>
    </lineage>
</organism>
<dbReference type="SMART" id="SM00448">
    <property type="entry name" value="REC"/>
    <property type="match status" value="1"/>
</dbReference>
<dbReference type="Pfam" id="PF00072">
    <property type="entry name" value="Response_reg"/>
    <property type="match status" value="1"/>
</dbReference>
<comment type="caution">
    <text evidence="3">The sequence shown here is derived from an EMBL/GenBank/DDBJ whole genome shotgun (WGS) entry which is preliminary data.</text>
</comment>
<dbReference type="SUPFAM" id="SSF52172">
    <property type="entry name" value="CheY-like"/>
    <property type="match status" value="1"/>
</dbReference>